<evidence type="ECO:0000256" key="10">
    <source>
        <dbReference type="ARBA" id="ARBA00023329"/>
    </source>
</evidence>
<keyword evidence="8" id="KW-0770">Synapse</keyword>
<evidence type="ECO:0000313" key="13">
    <source>
        <dbReference type="EMBL" id="MBM7797460.1"/>
    </source>
</evidence>
<keyword evidence="6" id="KW-0862">Zinc</keyword>
<dbReference type="InterPro" id="IPR026765">
    <property type="entry name" value="Tmem163"/>
</dbReference>
<dbReference type="InterPro" id="IPR027469">
    <property type="entry name" value="Cation_efflux_TMD_sf"/>
</dbReference>
<feature type="transmembrane region" description="Helical" evidence="11">
    <location>
        <begin position="21"/>
        <end position="41"/>
    </location>
</feature>
<dbReference type="InterPro" id="IPR058533">
    <property type="entry name" value="Cation_efflux_TM"/>
</dbReference>
<keyword evidence="10" id="KW-0968">Cytoplasmic vesicle</keyword>
<accession>A0ABS2REN1</accession>
<feature type="transmembrane region" description="Helical" evidence="11">
    <location>
        <begin position="155"/>
        <end position="179"/>
    </location>
</feature>
<comment type="caution">
    <text evidence="13">The sequence shown here is derived from an EMBL/GenBank/DDBJ whole genome shotgun (WGS) entry which is preliminary data.</text>
</comment>
<protein>
    <submittedName>
        <fullName evidence="13">Divalent metal cation (Fe/Co/Zn/Cd) transporter</fullName>
    </submittedName>
</protein>
<feature type="transmembrane region" description="Helical" evidence="11">
    <location>
        <begin position="114"/>
        <end position="134"/>
    </location>
</feature>
<gene>
    <name evidence="13" type="ORF">JOE57_000381</name>
</gene>
<evidence type="ECO:0000256" key="6">
    <source>
        <dbReference type="ARBA" id="ARBA00022833"/>
    </source>
</evidence>
<dbReference type="Gene3D" id="1.20.1510.10">
    <property type="entry name" value="Cation efflux protein transmembrane domain"/>
    <property type="match status" value="1"/>
</dbReference>
<comment type="similarity">
    <text evidence="3">Belongs to the TMEM163 family.</text>
</comment>
<evidence type="ECO:0000256" key="1">
    <source>
        <dbReference type="ARBA" id="ARBA00004146"/>
    </source>
</evidence>
<evidence type="ECO:0000256" key="3">
    <source>
        <dbReference type="ARBA" id="ARBA00008731"/>
    </source>
</evidence>
<organism evidence="13 14">
    <name type="scientific">Microlunatus panaciterrae</name>
    <dbReference type="NCBI Taxonomy" id="400768"/>
    <lineage>
        <taxon>Bacteria</taxon>
        <taxon>Bacillati</taxon>
        <taxon>Actinomycetota</taxon>
        <taxon>Actinomycetes</taxon>
        <taxon>Propionibacteriales</taxon>
        <taxon>Propionibacteriaceae</taxon>
        <taxon>Microlunatus</taxon>
    </lineage>
</organism>
<dbReference type="Pfam" id="PF01545">
    <property type="entry name" value="Cation_efflux"/>
    <property type="match status" value="1"/>
</dbReference>
<name>A0ABS2REN1_9ACTN</name>
<keyword evidence="7 11" id="KW-1133">Transmembrane helix</keyword>
<evidence type="ECO:0000256" key="11">
    <source>
        <dbReference type="SAM" id="Phobius"/>
    </source>
</evidence>
<reference evidence="13 14" key="1">
    <citation type="submission" date="2021-01" db="EMBL/GenBank/DDBJ databases">
        <title>Sequencing the genomes of 1000 actinobacteria strains.</title>
        <authorList>
            <person name="Klenk H.-P."/>
        </authorList>
    </citation>
    <scope>NUCLEOTIDE SEQUENCE [LARGE SCALE GENOMIC DNA]</scope>
    <source>
        <strain evidence="13 14">DSM 18662</strain>
    </source>
</reference>
<keyword evidence="5" id="KW-0967">Endosome</keyword>
<dbReference type="PANTHER" id="PTHR31937">
    <property type="entry name" value="TRANSMEMBRANE PROTEIN 163"/>
    <property type="match status" value="1"/>
</dbReference>
<proteinExistence type="inferred from homology"/>
<comment type="subcellular location">
    <subcellularLocation>
        <location evidence="2">Cytoplasmic vesicle</location>
        <location evidence="2">Secretory vesicle</location>
        <location evidence="2">Synaptic vesicle membrane</location>
        <topology evidence="2">Multi-pass membrane protein</topology>
    </subcellularLocation>
    <subcellularLocation>
        <location evidence="1">Early endosome membrane</location>
    </subcellularLocation>
</comment>
<evidence type="ECO:0000256" key="4">
    <source>
        <dbReference type="ARBA" id="ARBA00022692"/>
    </source>
</evidence>
<dbReference type="PANTHER" id="PTHR31937:SF2">
    <property type="entry name" value="TRANSMEMBRANE PROTEIN 163"/>
    <property type="match status" value="1"/>
</dbReference>
<keyword evidence="4 11" id="KW-0812">Transmembrane</keyword>
<dbReference type="EMBL" id="JAFBCF010000001">
    <property type="protein sequence ID" value="MBM7797460.1"/>
    <property type="molecule type" value="Genomic_DNA"/>
</dbReference>
<evidence type="ECO:0000256" key="9">
    <source>
        <dbReference type="ARBA" id="ARBA00023136"/>
    </source>
</evidence>
<evidence type="ECO:0000256" key="8">
    <source>
        <dbReference type="ARBA" id="ARBA00023018"/>
    </source>
</evidence>
<keyword evidence="9 11" id="KW-0472">Membrane</keyword>
<evidence type="ECO:0000256" key="2">
    <source>
        <dbReference type="ARBA" id="ARBA00004644"/>
    </source>
</evidence>
<dbReference type="RefSeq" id="WP_204916143.1">
    <property type="nucleotide sequence ID" value="NZ_BAAAQP010000011.1"/>
</dbReference>
<evidence type="ECO:0000313" key="14">
    <source>
        <dbReference type="Proteomes" id="UP000704762"/>
    </source>
</evidence>
<dbReference type="Proteomes" id="UP000704762">
    <property type="component" value="Unassembled WGS sequence"/>
</dbReference>
<feature type="transmembrane region" description="Helical" evidence="11">
    <location>
        <begin position="82"/>
        <end position="102"/>
    </location>
</feature>
<dbReference type="SUPFAM" id="SSF161111">
    <property type="entry name" value="Cation efflux protein transmembrane domain-like"/>
    <property type="match status" value="1"/>
</dbReference>
<sequence length="231" mass="24573">MSNTTVQGDPRRATLVRRIRFLVLFTITYNVIEAVVALLAGRSASSSALLGFGLDSVIEVSSALAVAWQFSRDDHEARERTTLRVISFAFFALAAFVAFEALRSILTGEPAEHSTVGIALAAVSLMVMPTVSYLQRRTGKELGSSSAVADSKQTLLCTYMSGALLVGLLLNSAVGWWWADPFAGLAIAGLAVREGIEAWKGESCCSAEALFERGDDEAGAESQPCGPDCNC</sequence>
<keyword evidence="14" id="KW-1185">Reference proteome</keyword>
<evidence type="ECO:0000256" key="7">
    <source>
        <dbReference type="ARBA" id="ARBA00022989"/>
    </source>
</evidence>
<feature type="transmembrane region" description="Helical" evidence="11">
    <location>
        <begin position="47"/>
        <end position="70"/>
    </location>
</feature>
<evidence type="ECO:0000259" key="12">
    <source>
        <dbReference type="Pfam" id="PF01545"/>
    </source>
</evidence>
<feature type="domain" description="Cation efflux protein transmembrane" evidence="12">
    <location>
        <begin position="26"/>
        <end position="195"/>
    </location>
</feature>
<evidence type="ECO:0000256" key="5">
    <source>
        <dbReference type="ARBA" id="ARBA00022753"/>
    </source>
</evidence>